<dbReference type="InterPro" id="IPR050090">
    <property type="entry name" value="Tyrosine_recombinase_XerCD"/>
</dbReference>
<keyword evidence="3" id="KW-1185">Reference proteome</keyword>
<comment type="caution">
    <text evidence="2">The sequence shown here is derived from an EMBL/GenBank/DDBJ whole genome shotgun (WGS) entry which is preliminary data.</text>
</comment>
<name>A0ABS6WJJ4_9BIFI</name>
<evidence type="ECO:0000313" key="2">
    <source>
        <dbReference type="EMBL" id="MBW3093442.1"/>
    </source>
</evidence>
<gene>
    <name evidence="2" type="ORF">KIH79_11030</name>
</gene>
<feature type="domain" description="Tyr recombinase" evidence="1">
    <location>
        <begin position="181"/>
        <end position="372"/>
    </location>
</feature>
<dbReference type="CDD" id="cd01189">
    <property type="entry name" value="INT_ICEBs1_C_like"/>
    <property type="match status" value="1"/>
</dbReference>
<dbReference type="EMBL" id="JAHBBH010000043">
    <property type="protein sequence ID" value="MBW3093442.1"/>
    <property type="molecule type" value="Genomic_DNA"/>
</dbReference>
<protein>
    <submittedName>
        <fullName evidence="2">Site-specific integrase</fullName>
    </submittedName>
</protein>
<evidence type="ECO:0000259" key="1">
    <source>
        <dbReference type="PROSITE" id="PS51898"/>
    </source>
</evidence>
<dbReference type="Pfam" id="PF00589">
    <property type="entry name" value="Phage_integrase"/>
    <property type="match status" value="1"/>
</dbReference>
<dbReference type="InterPro" id="IPR002104">
    <property type="entry name" value="Integrase_catalytic"/>
</dbReference>
<dbReference type="Proteomes" id="UP000700815">
    <property type="component" value="Unassembled WGS sequence"/>
</dbReference>
<reference evidence="2 3" key="1">
    <citation type="submission" date="2021-05" db="EMBL/GenBank/DDBJ databases">
        <title>Phylogenetic classification of ten novel species belonging to the genus Bifidobacterium comprising B. colchicus sp. nov., B. abeli sp. nov., B. bicoloris sp. nov., B. guerezis sp. nov., B. rosaliae sp. nov., B. santillanensis sp. nov., B. argentati sp. nov., B. amazzoni sp. nov., B. pluviali sp. nov., and B. pinnaculum sp. nov.</title>
        <authorList>
            <person name="Lugli G.A."/>
            <person name="Ruiz Garcia L."/>
            <person name="Margolles A."/>
            <person name="Ventura M."/>
        </authorList>
    </citation>
    <scope>NUCLEOTIDE SEQUENCE [LARGE SCALE GENOMIC DNA]</scope>
    <source>
        <strain evidence="2 3">82T10</strain>
    </source>
</reference>
<evidence type="ECO:0000313" key="3">
    <source>
        <dbReference type="Proteomes" id="UP000700815"/>
    </source>
</evidence>
<dbReference type="PROSITE" id="PS51898">
    <property type="entry name" value="TYR_RECOMBINASE"/>
    <property type="match status" value="1"/>
</dbReference>
<dbReference type="RefSeq" id="WP_219059415.1">
    <property type="nucleotide sequence ID" value="NZ_JAHBBH010000043.1"/>
</dbReference>
<proteinExistence type="predicted"/>
<sequence length="395" mass="43754">MANITKYQTAGGARYRVRYRKPDGTQTDKRGFKRKIDAETWAAKQVTVAKAEGTFIDPTAGKATVGDLAEAWLAKKRLGTKPSYYDDLEGAWRKYVAPTWQYVPVSAVTREDAQQWVAQISRGKTVKDERGRDVVLVKPKSASVVIRAHGVLAGILDDAVTDRRIPVNPVRGVELPRKTKSKHTYLTAVQLDRLANACEGQRRTLVLTLGLCGMRWGECVGLTVDDIDFTRRRIGISRSATQINRRIVVGTPKTHEIRTIMYPKQLDMLLRAQCAGKTGSELVFQDSSTVDGYVHQPHSPKADGSNWFARACDMAGVPRMTVHDLRHTAASLMVRSGANVKAVQRQLGHASAAMTLDVYADLFDDDLDALSSELSNMLLQENVGKMWANEMLEVA</sequence>
<dbReference type="PANTHER" id="PTHR30349">
    <property type="entry name" value="PHAGE INTEGRASE-RELATED"/>
    <property type="match status" value="1"/>
</dbReference>
<dbReference type="PANTHER" id="PTHR30349:SF64">
    <property type="entry name" value="PROPHAGE INTEGRASE INTD-RELATED"/>
    <property type="match status" value="1"/>
</dbReference>
<accession>A0ABS6WJJ4</accession>
<organism evidence="2 3">
    <name type="scientific">Bifidobacterium miconis</name>
    <dbReference type="NCBI Taxonomy" id="2834435"/>
    <lineage>
        <taxon>Bacteria</taxon>
        <taxon>Bacillati</taxon>
        <taxon>Actinomycetota</taxon>
        <taxon>Actinomycetes</taxon>
        <taxon>Bifidobacteriales</taxon>
        <taxon>Bifidobacteriaceae</taxon>
        <taxon>Bifidobacterium</taxon>
    </lineage>
</organism>